<accession>A0A8T3CK52</accession>
<proteinExistence type="predicted"/>
<gene>
    <name evidence="2" type="ORF">AGOR_G00231920</name>
</gene>
<organism evidence="2 3">
    <name type="scientific">Albula goreensis</name>
    <dbReference type="NCBI Taxonomy" id="1534307"/>
    <lineage>
        <taxon>Eukaryota</taxon>
        <taxon>Metazoa</taxon>
        <taxon>Chordata</taxon>
        <taxon>Craniata</taxon>
        <taxon>Vertebrata</taxon>
        <taxon>Euteleostomi</taxon>
        <taxon>Actinopterygii</taxon>
        <taxon>Neopterygii</taxon>
        <taxon>Teleostei</taxon>
        <taxon>Albuliformes</taxon>
        <taxon>Albulidae</taxon>
        <taxon>Albula</taxon>
    </lineage>
</organism>
<evidence type="ECO:0000313" key="2">
    <source>
        <dbReference type="EMBL" id="KAI1883484.1"/>
    </source>
</evidence>
<feature type="region of interest" description="Disordered" evidence="1">
    <location>
        <begin position="45"/>
        <end position="73"/>
    </location>
</feature>
<evidence type="ECO:0000256" key="1">
    <source>
        <dbReference type="SAM" id="MobiDB-lite"/>
    </source>
</evidence>
<keyword evidence="3" id="KW-1185">Reference proteome</keyword>
<dbReference type="EMBL" id="JAERUA010000023">
    <property type="protein sequence ID" value="KAI1883484.1"/>
    <property type="molecule type" value="Genomic_DNA"/>
</dbReference>
<reference evidence="2" key="1">
    <citation type="submission" date="2021-01" db="EMBL/GenBank/DDBJ databases">
        <authorList>
            <person name="Zahm M."/>
            <person name="Roques C."/>
            <person name="Cabau C."/>
            <person name="Klopp C."/>
            <person name="Donnadieu C."/>
            <person name="Jouanno E."/>
            <person name="Lampietro C."/>
            <person name="Louis A."/>
            <person name="Herpin A."/>
            <person name="Echchiki A."/>
            <person name="Berthelot C."/>
            <person name="Parey E."/>
            <person name="Roest-Crollius H."/>
            <person name="Braasch I."/>
            <person name="Postlethwait J."/>
            <person name="Bobe J."/>
            <person name="Montfort J."/>
            <person name="Bouchez O."/>
            <person name="Begum T."/>
            <person name="Mejri S."/>
            <person name="Adams A."/>
            <person name="Chen W.-J."/>
            <person name="Guiguen Y."/>
        </authorList>
    </citation>
    <scope>NUCLEOTIDE SEQUENCE</scope>
    <source>
        <tissue evidence="2">Blood</tissue>
    </source>
</reference>
<protein>
    <submittedName>
        <fullName evidence="2">Uncharacterized protein</fullName>
    </submittedName>
</protein>
<comment type="caution">
    <text evidence="2">The sequence shown here is derived from an EMBL/GenBank/DDBJ whole genome shotgun (WGS) entry which is preliminary data.</text>
</comment>
<evidence type="ECO:0000313" key="3">
    <source>
        <dbReference type="Proteomes" id="UP000829720"/>
    </source>
</evidence>
<feature type="compositionally biased region" description="Basic and acidic residues" evidence="1">
    <location>
        <begin position="45"/>
        <end position="68"/>
    </location>
</feature>
<sequence>MYIFVDATDFPPDLDCGAAVVHERSVRKKSGVWFAGLDWELVGEDPRQRERRSERGLASGEAEKKSDSVHLVGKKHPLLFQGNGLKADPKSPVEAED</sequence>
<dbReference type="Proteomes" id="UP000829720">
    <property type="component" value="Unassembled WGS sequence"/>
</dbReference>
<dbReference type="AlphaFoldDB" id="A0A8T3CK52"/>
<name>A0A8T3CK52_9TELE</name>